<dbReference type="Gene3D" id="1.10.10.10">
    <property type="entry name" value="Winged helix-like DNA-binding domain superfamily/Winged helix DNA-binding domain"/>
    <property type="match status" value="1"/>
</dbReference>
<protein>
    <submittedName>
        <fullName evidence="4">Regulatory helix-turn-helix protein, lysR family</fullName>
    </submittedName>
</protein>
<dbReference type="GO" id="GO:0003700">
    <property type="term" value="F:DNA-binding transcription factor activity"/>
    <property type="evidence" value="ECO:0007669"/>
    <property type="project" value="InterPro"/>
</dbReference>
<evidence type="ECO:0000313" key="5">
    <source>
        <dbReference type="Proteomes" id="UP000184388"/>
    </source>
</evidence>
<feature type="compositionally biased region" description="Polar residues" evidence="1">
    <location>
        <begin position="281"/>
        <end position="296"/>
    </location>
</feature>
<dbReference type="InterPro" id="IPR036388">
    <property type="entry name" value="WH-like_DNA-bd_sf"/>
</dbReference>
<evidence type="ECO:0000259" key="2">
    <source>
        <dbReference type="Pfam" id="PF00126"/>
    </source>
</evidence>
<dbReference type="InterPro" id="IPR036390">
    <property type="entry name" value="WH_DNA-bd_sf"/>
</dbReference>
<comment type="caution">
    <text evidence="4">The sequence shown here is derived from an EMBL/GenBank/DDBJ whole genome shotgun (WGS) entry which is preliminary data.</text>
</comment>
<dbReference type="InterPro" id="IPR009492">
    <property type="entry name" value="TniQ"/>
</dbReference>
<dbReference type="Proteomes" id="UP000184388">
    <property type="component" value="Unassembled WGS sequence"/>
</dbReference>
<gene>
    <name evidence="4" type="ORF">SAMN05216268_1054</name>
</gene>
<name>A0A9X8QRD3_9ACTN</name>
<feature type="region of interest" description="Disordered" evidence="1">
    <location>
        <begin position="173"/>
        <end position="200"/>
    </location>
</feature>
<reference evidence="5" key="1">
    <citation type="submission" date="2016-11" db="EMBL/GenBank/DDBJ databases">
        <authorList>
            <person name="Jaros S."/>
            <person name="Januszkiewicz K."/>
            <person name="Wedrychowicz H."/>
        </authorList>
    </citation>
    <scope>NUCLEOTIDE SEQUENCE [LARGE SCALE GENOMIC DNA]</scope>
    <source>
        <strain evidence="5">CGMCC 4.3555</strain>
    </source>
</reference>
<organism evidence="4 5">
    <name type="scientific">Streptomyces yunnanensis</name>
    <dbReference type="NCBI Taxonomy" id="156453"/>
    <lineage>
        <taxon>Bacteria</taxon>
        <taxon>Bacillati</taxon>
        <taxon>Actinomycetota</taxon>
        <taxon>Actinomycetes</taxon>
        <taxon>Kitasatosporales</taxon>
        <taxon>Streptomycetaceae</taxon>
        <taxon>Streptomyces</taxon>
    </lineage>
</organism>
<dbReference type="Pfam" id="PF00126">
    <property type="entry name" value="HTH_1"/>
    <property type="match status" value="1"/>
</dbReference>
<dbReference type="Pfam" id="PF06527">
    <property type="entry name" value="TniQ"/>
    <property type="match status" value="1"/>
</dbReference>
<evidence type="ECO:0000256" key="1">
    <source>
        <dbReference type="SAM" id="MobiDB-lite"/>
    </source>
</evidence>
<proteinExistence type="predicted"/>
<sequence>MSRPALRTFSIRVMPLPGEALDSWFEAMAHRLHTPMGELLPQLGLARHAGARRKKEPGVDIPSDWVRLLRPAEVNDIAHTCGIDPEQVIATTLAYYDHRALLLDHRTRQVRRWVLWGRGSGSRYCPDCLTAAGGRWQLEWRLGWSFACLRHHRLLADTCPHCGSLQRSSPHPVAGIPQPGHCANPATDRPTGPGSPRCGADLSQTLTLTLPHEHPALVAQRIVSETITSGTADFGIYERSAVRSLNALADLRAVASRALAASRSDILATLVPADVLDVRDSTGSPRSGPRSLTNPTVRPGIMAPPTAASTAAGVIAALHILGGQHVQLAGAELRRFTGHHPKSTTPATPTTMTAWGKYTSPRLLAVQLASIGPDLRCTDQLRYRTASNRPRYPDSVQDSHRRLHSIPGAFWPALSLRIAPPAGHYQRILRPALSCMLGLTGSRLDMEEISRRLGGATSGLAASRVMQYLRRTPWWTALQNVMTLLADQLDAEPAPLDYERRRHLDYSSLLPPQEWEDICRRTGQFRGRERRIHAARGHLFERISGLPAELMPSETAVTEADTRKWVSEFTTQLTSDLATELDHTARAFLDRHRIHDEPLTWQPDTQFLTGLELPGTDLDGASVAALHELIRRPRMTVTQAAHLLGTSNDAVKHLLAEHPRPPAPVTPGKVWATGHISAVARTQLPGPELRRLYIDERLSIRGISQATGISVRMITALAREYDIVLRPTGRTTRAEPITKEWLQEQYTVRRRPLVDLARETGMSPTSMARWARHHQIPTRRGGAGHNPALRALANGMAAPQLLRPALHRRGGREHLLNFAAAASYPTLGVAAQALKIKQFTLIGQVNRLERDLGGPLLERAARGRPMRLTPLGKKVKRAISRTGWSRGK</sequence>
<accession>A0A9X8QRD3</accession>
<dbReference type="EMBL" id="FRBK01000005">
    <property type="protein sequence ID" value="SHL54900.1"/>
    <property type="molecule type" value="Genomic_DNA"/>
</dbReference>
<feature type="region of interest" description="Disordered" evidence="1">
    <location>
        <begin position="278"/>
        <end position="300"/>
    </location>
</feature>
<dbReference type="RefSeq" id="WP_073444188.1">
    <property type="nucleotide sequence ID" value="NZ_FRBK01000005.1"/>
</dbReference>
<evidence type="ECO:0000259" key="3">
    <source>
        <dbReference type="Pfam" id="PF06527"/>
    </source>
</evidence>
<dbReference type="SUPFAM" id="SSF46785">
    <property type="entry name" value="Winged helix' DNA-binding domain"/>
    <property type="match status" value="1"/>
</dbReference>
<feature type="domain" description="TniQ" evidence="3">
    <location>
        <begin position="11"/>
        <end position="155"/>
    </location>
</feature>
<evidence type="ECO:0000313" key="4">
    <source>
        <dbReference type="EMBL" id="SHL54900.1"/>
    </source>
</evidence>
<dbReference type="AlphaFoldDB" id="A0A9X8QRD3"/>
<dbReference type="InterPro" id="IPR000847">
    <property type="entry name" value="LysR_HTH_N"/>
</dbReference>
<feature type="domain" description="HTH lysR-type" evidence="2">
    <location>
        <begin position="814"/>
        <end position="872"/>
    </location>
</feature>